<evidence type="ECO:0000313" key="1">
    <source>
        <dbReference type="EMBL" id="KAL3877068.1"/>
    </source>
</evidence>
<organism evidence="1 2">
    <name type="scientific">Sinanodonta woodiana</name>
    <name type="common">Chinese pond mussel</name>
    <name type="synonym">Anodonta woodiana</name>
    <dbReference type="NCBI Taxonomy" id="1069815"/>
    <lineage>
        <taxon>Eukaryota</taxon>
        <taxon>Metazoa</taxon>
        <taxon>Spiralia</taxon>
        <taxon>Lophotrochozoa</taxon>
        <taxon>Mollusca</taxon>
        <taxon>Bivalvia</taxon>
        <taxon>Autobranchia</taxon>
        <taxon>Heteroconchia</taxon>
        <taxon>Palaeoheterodonta</taxon>
        <taxon>Unionida</taxon>
        <taxon>Unionoidea</taxon>
        <taxon>Unionidae</taxon>
        <taxon>Unioninae</taxon>
        <taxon>Sinanodonta</taxon>
    </lineage>
</organism>
<keyword evidence="2" id="KW-1185">Reference proteome</keyword>
<evidence type="ECO:0000313" key="2">
    <source>
        <dbReference type="Proteomes" id="UP001634394"/>
    </source>
</evidence>
<feature type="non-terminal residue" evidence="1">
    <location>
        <position position="1"/>
    </location>
</feature>
<dbReference type="EMBL" id="JBJQND010000005">
    <property type="protein sequence ID" value="KAL3877068.1"/>
    <property type="molecule type" value="Genomic_DNA"/>
</dbReference>
<dbReference type="Proteomes" id="UP001634394">
    <property type="component" value="Unassembled WGS sequence"/>
</dbReference>
<accession>A0ABD3WV04</accession>
<reference evidence="1 2" key="1">
    <citation type="submission" date="2024-11" db="EMBL/GenBank/DDBJ databases">
        <title>Chromosome-level genome assembly of the freshwater bivalve Anodonta woodiana.</title>
        <authorList>
            <person name="Chen X."/>
        </authorList>
    </citation>
    <scope>NUCLEOTIDE SEQUENCE [LARGE SCALE GENOMIC DNA]</scope>
    <source>
        <strain evidence="1">MN2024</strain>
        <tissue evidence="1">Gills</tissue>
    </source>
</reference>
<protein>
    <submittedName>
        <fullName evidence="1">Uncharacterized protein</fullName>
    </submittedName>
</protein>
<comment type="caution">
    <text evidence="1">The sequence shown here is derived from an EMBL/GenBank/DDBJ whole genome shotgun (WGS) entry which is preliminary data.</text>
</comment>
<gene>
    <name evidence="1" type="ORF">ACJMK2_034823</name>
</gene>
<proteinExistence type="predicted"/>
<sequence length="49" mass="5597">DKRVSTQEVKIFLEEHMIGSSSNAEQIFGETDITNSFSLKITFKLFDTN</sequence>
<dbReference type="AlphaFoldDB" id="A0ABD3WV04"/>
<feature type="non-terminal residue" evidence="1">
    <location>
        <position position="49"/>
    </location>
</feature>
<name>A0ABD3WV04_SINWO</name>